<dbReference type="Gene3D" id="3.30.230.10">
    <property type="match status" value="1"/>
</dbReference>
<reference evidence="14" key="1">
    <citation type="submission" date="2018-12" db="EMBL/GenBank/DDBJ databases">
        <title>Complete genome sequence of Roseovarius sp. MME-070.</title>
        <authorList>
            <person name="Nam Y.-D."/>
            <person name="Kang J."/>
            <person name="Chung W.-H."/>
            <person name="Park Y.S."/>
        </authorList>
    </citation>
    <scope>NUCLEOTIDE SEQUENCE [LARGE SCALE GENOMIC DNA]</scope>
    <source>
        <strain evidence="14">MME-070</strain>
    </source>
</reference>
<dbReference type="GO" id="GO:0050515">
    <property type="term" value="F:4-(cytidine 5'-diphospho)-2-C-methyl-D-erythritol kinase activity"/>
    <property type="evidence" value="ECO:0007669"/>
    <property type="project" value="UniProtKB-UniRule"/>
</dbReference>
<evidence type="ECO:0000256" key="6">
    <source>
        <dbReference type="ARBA" id="ARBA00022777"/>
    </source>
</evidence>
<keyword evidence="6 10" id="KW-0418">Kinase</keyword>
<dbReference type="InterPro" id="IPR004424">
    <property type="entry name" value="IspE"/>
</dbReference>
<evidence type="ECO:0000256" key="9">
    <source>
        <dbReference type="ARBA" id="ARBA00032554"/>
    </source>
</evidence>
<dbReference type="InterPro" id="IPR013750">
    <property type="entry name" value="GHMP_kinase_C_dom"/>
</dbReference>
<dbReference type="EMBL" id="CP034348">
    <property type="protein sequence ID" value="QGX99961.1"/>
    <property type="molecule type" value="Genomic_DNA"/>
</dbReference>
<feature type="domain" description="GHMP kinase C-terminal" evidence="12">
    <location>
        <begin position="199"/>
        <end position="262"/>
    </location>
</feature>
<accession>A0A6I6IWD1</accession>
<keyword evidence="8 10" id="KW-0414">Isoprene biosynthesis</keyword>
<comment type="catalytic activity">
    <reaction evidence="10">
        <text>4-CDP-2-C-methyl-D-erythritol + ATP = 4-CDP-2-C-methyl-D-erythritol 2-phosphate + ADP + H(+)</text>
        <dbReference type="Rhea" id="RHEA:18437"/>
        <dbReference type="ChEBI" id="CHEBI:15378"/>
        <dbReference type="ChEBI" id="CHEBI:30616"/>
        <dbReference type="ChEBI" id="CHEBI:57823"/>
        <dbReference type="ChEBI" id="CHEBI:57919"/>
        <dbReference type="ChEBI" id="CHEBI:456216"/>
        <dbReference type="EC" id="2.7.1.148"/>
    </reaction>
</comment>
<dbReference type="UniPathway" id="UPA00056">
    <property type="reaction ID" value="UER00094"/>
</dbReference>
<dbReference type="NCBIfam" id="TIGR00154">
    <property type="entry name" value="ispE"/>
    <property type="match status" value="1"/>
</dbReference>
<dbReference type="PANTHER" id="PTHR43527:SF2">
    <property type="entry name" value="4-DIPHOSPHOCYTIDYL-2-C-METHYL-D-ERYTHRITOL KINASE, CHLOROPLASTIC"/>
    <property type="match status" value="1"/>
</dbReference>
<evidence type="ECO:0000256" key="1">
    <source>
        <dbReference type="ARBA" id="ARBA00009684"/>
    </source>
</evidence>
<evidence type="ECO:0000256" key="7">
    <source>
        <dbReference type="ARBA" id="ARBA00022840"/>
    </source>
</evidence>
<gene>
    <name evidence="10" type="primary">ispE</name>
    <name evidence="13" type="ORF">EI983_17470</name>
</gene>
<evidence type="ECO:0000256" key="5">
    <source>
        <dbReference type="ARBA" id="ARBA00022741"/>
    </source>
</evidence>
<evidence type="ECO:0000256" key="3">
    <source>
        <dbReference type="ARBA" id="ARBA00017473"/>
    </source>
</evidence>
<keyword evidence="14" id="KW-1185">Reference proteome</keyword>
<feature type="active site" evidence="10">
    <location>
        <position position="126"/>
    </location>
</feature>
<comment type="pathway">
    <text evidence="10">Isoprenoid biosynthesis; isopentenyl diphosphate biosynthesis via DXP pathway; isopentenyl diphosphate from 1-deoxy-D-xylulose 5-phosphate: step 3/6.</text>
</comment>
<evidence type="ECO:0000256" key="4">
    <source>
        <dbReference type="ARBA" id="ARBA00022679"/>
    </source>
</evidence>
<dbReference type="InterPro" id="IPR020568">
    <property type="entry name" value="Ribosomal_Su5_D2-typ_SF"/>
</dbReference>
<proteinExistence type="inferred from homology"/>
<dbReference type="GO" id="GO:0005524">
    <property type="term" value="F:ATP binding"/>
    <property type="evidence" value="ECO:0007669"/>
    <property type="project" value="UniProtKB-UniRule"/>
</dbReference>
<evidence type="ECO:0000313" key="14">
    <source>
        <dbReference type="Proteomes" id="UP000428330"/>
    </source>
</evidence>
<evidence type="ECO:0000256" key="2">
    <source>
        <dbReference type="ARBA" id="ARBA00012052"/>
    </source>
</evidence>
<dbReference type="AlphaFoldDB" id="A0A6I6IWD1"/>
<dbReference type="Pfam" id="PF08544">
    <property type="entry name" value="GHMP_kinases_C"/>
    <property type="match status" value="1"/>
</dbReference>
<feature type="binding site" evidence="10">
    <location>
        <begin position="89"/>
        <end position="99"/>
    </location>
    <ligand>
        <name>ATP</name>
        <dbReference type="ChEBI" id="CHEBI:30616"/>
    </ligand>
</feature>
<evidence type="ECO:0000256" key="10">
    <source>
        <dbReference type="HAMAP-Rule" id="MF_00061"/>
    </source>
</evidence>
<evidence type="ECO:0000313" key="13">
    <source>
        <dbReference type="EMBL" id="QGX99961.1"/>
    </source>
</evidence>
<dbReference type="Proteomes" id="UP000428330">
    <property type="component" value="Chromosome"/>
</dbReference>
<dbReference type="InterPro" id="IPR036554">
    <property type="entry name" value="GHMP_kinase_C_sf"/>
</dbReference>
<evidence type="ECO:0000259" key="11">
    <source>
        <dbReference type="Pfam" id="PF00288"/>
    </source>
</evidence>
<dbReference type="PANTHER" id="PTHR43527">
    <property type="entry name" value="4-DIPHOSPHOCYTIDYL-2-C-METHYL-D-ERYTHRITOL KINASE, CHLOROPLASTIC"/>
    <property type="match status" value="1"/>
</dbReference>
<feature type="active site" evidence="10">
    <location>
        <position position="10"/>
    </location>
</feature>
<comment type="similarity">
    <text evidence="1 10">Belongs to the GHMP kinase family. IspE subfamily.</text>
</comment>
<keyword evidence="7 10" id="KW-0067">ATP-binding</keyword>
<comment type="function">
    <text evidence="10">Catalyzes the phosphorylation of the position 2 hydroxy group of 4-diphosphocytidyl-2C-methyl-D-erythritol.</text>
</comment>
<dbReference type="GO" id="GO:0016114">
    <property type="term" value="P:terpenoid biosynthetic process"/>
    <property type="evidence" value="ECO:0007669"/>
    <property type="project" value="UniProtKB-UniRule"/>
</dbReference>
<dbReference type="Gene3D" id="3.30.70.890">
    <property type="entry name" value="GHMP kinase, C-terminal domain"/>
    <property type="match status" value="1"/>
</dbReference>
<dbReference type="OrthoDB" id="9809438at2"/>
<protein>
    <recommendedName>
        <fullName evidence="3 10">4-diphosphocytidyl-2-C-methyl-D-erythritol kinase</fullName>
        <shortName evidence="10">CMK</shortName>
        <ecNumber evidence="2 10">2.7.1.148</ecNumber>
    </recommendedName>
    <alternativeName>
        <fullName evidence="9 10">4-(cytidine-5'-diphospho)-2-C-methyl-D-erythritol kinase</fullName>
    </alternativeName>
</protein>
<dbReference type="PIRSF" id="PIRSF010376">
    <property type="entry name" value="IspE"/>
    <property type="match status" value="1"/>
</dbReference>
<sequence length="282" mass="30103">MMVKVLAPAKINLTLHVTGRRDDGYHLLDSLVVFADIGDTVRVKPSDTLSLSVEGRMTAGVPLDERNIMIRAAQFMHVGAEMRLTKKLPNAAGLGGGSSDAAATLKALSELTGKPIPENPLALGADVPVCLVGRAARMRGIGESVEPLHGLPKLHAVLVNPNRPAPTKTVFKKLESHENPPMPEVIPSGQSRAEFITWLKGMRNDLEAPAIAVEPVIAQVFKALEVTPGCRLARMSGSGATCFGLYDNRETARAAAGRLREQQPGWWVAAARLNAGHPSSRP</sequence>
<dbReference type="InterPro" id="IPR014721">
    <property type="entry name" value="Ribsml_uS5_D2-typ_fold_subgr"/>
</dbReference>
<dbReference type="Pfam" id="PF00288">
    <property type="entry name" value="GHMP_kinases_N"/>
    <property type="match status" value="1"/>
</dbReference>
<feature type="domain" description="GHMP kinase N-terminal" evidence="11">
    <location>
        <begin position="69"/>
        <end position="123"/>
    </location>
</feature>
<dbReference type="InterPro" id="IPR006204">
    <property type="entry name" value="GHMP_kinase_N_dom"/>
</dbReference>
<dbReference type="EC" id="2.7.1.148" evidence="2 10"/>
<dbReference type="NCBIfam" id="NF011202">
    <property type="entry name" value="PRK14608.1"/>
    <property type="match status" value="1"/>
</dbReference>
<dbReference type="KEGG" id="rom:EI983_17470"/>
<dbReference type="SUPFAM" id="SSF55060">
    <property type="entry name" value="GHMP Kinase, C-terminal domain"/>
    <property type="match status" value="1"/>
</dbReference>
<dbReference type="HAMAP" id="MF_00061">
    <property type="entry name" value="IspE"/>
    <property type="match status" value="1"/>
</dbReference>
<dbReference type="SUPFAM" id="SSF54211">
    <property type="entry name" value="Ribosomal protein S5 domain 2-like"/>
    <property type="match status" value="1"/>
</dbReference>
<keyword evidence="4 10" id="KW-0808">Transferase</keyword>
<evidence type="ECO:0000259" key="12">
    <source>
        <dbReference type="Pfam" id="PF08544"/>
    </source>
</evidence>
<evidence type="ECO:0000256" key="8">
    <source>
        <dbReference type="ARBA" id="ARBA00023229"/>
    </source>
</evidence>
<name>A0A6I6IWD1_9RHOB</name>
<keyword evidence="5 10" id="KW-0547">Nucleotide-binding</keyword>
<organism evidence="13 14">
    <name type="scientific">Roseovarius faecimaris</name>
    <dbReference type="NCBI Taxonomy" id="2494550"/>
    <lineage>
        <taxon>Bacteria</taxon>
        <taxon>Pseudomonadati</taxon>
        <taxon>Pseudomonadota</taxon>
        <taxon>Alphaproteobacteria</taxon>
        <taxon>Rhodobacterales</taxon>
        <taxon>Roseobacteraceae</taxon>
        <taxon>Roseovarius</taxon>
    </lineage>
</organism>
<dbReference type="GO" id="GO:0019288">
    <property type="term" value="P:isopentenyl diphosphate biosynthetic process, methylerythritol 4-phosphate pathway"/>
    <property type="evidence" value="ECO:0007669"/>
    <property type="project" value="UniProtKB-UniRule"/>
</dbReference>